<dbReference type="InterPro" id="IPR050473">
    <property type="entry name" value="A2M/Complement_sys"/>
</dbReference>
<evidence type="ECO:0000313" key="9">
    <source>
        <dbReference type="EMBL" id="CAG2243584.1"/>
    </source>
</evidence>
<accession>A0A8S3UMQ3</accession>
<keyword evidence="6" id="KW-1015">Disulfide bond</keyword>
<dbReference type="InterPro" id="IPR014756">
    <property type="entry name" value="Ig_E-set"/>
</dbReference>
<dbReference type="Gene3D" id="1.50.10.20">
    <property type="match status" value="1"/>
</dbReference>
<dbReference type="InterPro" id="IPR011625">
    <property type="entry name" value="A2M_N_BRD"/>
</dbReference>
<dbReference type="Gene3D" id="2.60.40.10">
    <property type="entry name" value="Immunoglobulins"/>
    <property type="match status" value="1"/>
</dbReference>
<sequence>MNRTNILIQREKEGKKMHVLRKTLINVSAKVTQPDDKPVVNPSSRVKVKCSTMQRYMKESAYKYLQPFKSPSKSFIQVRLLNEKPMVSLKFMKDEVLPGSNMLVDLQADPKSQINVLAVDKSVLLLKTGNDISEDQITKELQSYDNAGGGYYPYYARMWYWPSTGRDASDVFDNNGMVVLTDALLYNYQEPFRPVMLRRGGPMLQAMPMMAMSNMAPEMSEMGRPSPNNLKPVTKVRKLFPETWLWQNISSGDTGKTTINVKVPDTITSWVATAFAVNPESGLGLTAQPSNLNVFMPFFMQLVLPYSVVRGELVVLQINIHNYLATSEWVLVILEKNMDMENEITYSSGARKRMHAKVGRWIKLLKGGIGSVFFPIVPIAVGQLKISVTAQTASASDAVEKDLLVEPSGTAQEYNIPVLIDLKTVGTFNKTVNITFPANTTAGSRRVTASVIGDLMGPSINGLEKLIKMPYGCGEQNMLNFAPNIFVRRYLNVTNNLKSNMDSKSKEYMIKGYQRELTYQHDDGSFSAFGNSDKSGTTWLTAFVVKSFAQASDDIFIDDKLFHKALDWLVLQQTEIGTFKEPGKVLHKAMQGGSAAGERSLTAFVLIAMKEADVIKGASDRTARSIKRATTYLEGEVDKLIDTYEMAIVSYALKLVNSPKSIIILETEDVGYIELTSYILMNYAMNNDVENGLPVLRWLTSQRNPNGGFASTQDTIIALQALAEFAGEIYSNDFNMEITIKSLKGEKFEDKHIITRDNALVLKVFEVPTGVEELTVFAKGKGVSLAEVAVYFYTADDIKTSAFDINTTISEETTKGLRLQVCGRWRQEGETGMSIMEIGIPSGMTPDYESLDFTLAPEYKRKEELFRKLVLYFDKFDAQEQCVSLNIVRTDRVAELQPSPVRIYDYYEPSKFYLRVNNE</sequence>
<keyword evidence="4" id="KW-0722">Serine protease inhibitor</keyword>
<dbReference type="Pfam" id="PF07678">
    <property type="entry name" value="TED_complement"/>
    <property type="match status" value="2"/>
</dbReference>
<dbReference type="InterPro" id="IPR013783">
    <property type="entry name" value="Ig-like_fold"/>
</dbReference>
<dbReference type="SMART" id="SM01360">
    <property type="entry name" value="A2M"/>
    <property type="match status" value="1"/>
</dbReference>
<comment type="caution">
    <text evidence="9">The sequence shown here is derived from an EMBL/GenBank/DDBJ whole genome shotgun (WGS) entry which is preliminary data.</text>
</comment>
<proteinExistence type="inferred from homology"/>
<dbReference type="Pfam" id="PF07677">
    <property type="entry name" value="A2M_recep"/>
    <property type="match status" value="1"/>
</dbReference>
<evidence type="ECO:0000256" key="6">
    <source>
        <dbReference type="ARBA" id="ARBA00023157"/>
    </source>
</evidence>
<dbReference type="Gene3D" id="2.20.130.20">
    <property type="match status" value="1"/>
</dbReference>
<dbReference type="Pfam" id="PF00207">
    <property type="entry name" value="A2M"/>
    <property type="match status" value="1"/>
</dbReference>
<reference evidence="9" key="1">
    <citation type="submission" date="2021-03" db="EMBL/GenBank/DDBJ databases">
        <authorList>
            <person name="Bekaert M."/>
        </authorList>
    </citation>
    <scope>NUCLEOTIDE SEQUENCE</scope>
</reference>
<dbReference type="InterPro" id="IPR036595">
    <property type="entry name" value="A-macroglobulin_rcpt-bd_sf"/>
</dbReference>
<dbReference type="PANTHER" id="PTHR11412">
    <property type="entry name" value="MACROGLOBULIN / COMPLEMENT"/>
    <property type="match status" value="1"/>
</dbReference>
<dbReference type="SMART" id="SM01361">
    <property type="entry name" value="A2M_recep"/>
    <property type="match status" value="1"/>
</dbReference>
<evidence type="ECO:0000256" key="1">
    <source>
        <dbReference type="ARBA" id="ARBA00010952"/>
    </source>
</evidence>
<evidence type="ECO:0000256" key="3">
    <source>
        <dbReference type="ARBA" id="ARBA00022729"/>
    </source>
</evidence>
<dbReference type="SUPFAM" id="SSF49410">
    <property type="entry name" value="Alpha-macroglobulin receptor domain"/>
    <property type="match status" value="1"/>
</dbReference>
<organism evidence="9 10">
    <name type="scientific">Mytilus edulis</name>
    <name type="common">Blue mussel</name>
    <dbReference type="NCBI Taxonomy" id="6550"/>
    <lineage>
        <taxon>Eukaryota</taxon>
        <taxon>Metazoa</taxon>
        <taxon>Spiralia</taxon>
        <taxon>Lophotrochozoa</taxon>
        <taxon>Mollusca</taxon>
        <taxon>Bivalvia</taxon>
        <taxon>Autobranchia</taxon>
        <taxon>Pteriomorphia</taxon>
        <taxon>Mytilida</taxon>
        <taxon>Mytiloidea</taxon>
        <taxon>Mytilidae</taxon>
        <taxon>Mytilinae</taxon>
        <taxon>Mytilus</taxon>
    </lineage>
</organism>
<dbReference type="GO" id="GO:0004867">
    <property type="term" value="F:serine-type endopeptidase inhibitor activity"/>
    <property type="evidence" value="ECO:0007669"/>
    <property type="project" value="UniProtKB-KW"/>
</dbReference>
<dbReference type="InterPro" id="IPR041813">
    <property type="entry name" value="A2M_TED"/>
</dbReference>
<dbReference type="SMART" id="SM01419">
    <property type="entry name" value="Thiol-ester_cl"/>
    <property type="match status" value="1"/>
</dbReference>
<dbReference type="Pfam" id="PF07703">
    <property type="entry name" value="A2M_BRD"/>
    <property type="match status" value="1"/>
</dbReference>
<keyword evidence="2" id="KW-0646">Protease inhibitor</keyword>
<evidence type="ECO:0000259" key="8">
    <source>
        <dbReference type="SMART" id="SM01361"/>
    </source>
</evidence>
<evidence type="ECO:0000256" key="5">
    <source>
        <dbReference type="ARBA" id="ARBA00022966"/>
    </source>
</evidence>
<evidence type="ECO:0000313" key="10">
    <source>
        <dbReference type="Proteomes" id="UP000683360"/>
    </source>
</evidence>
<dbReference type="SUPFAM" id="SSF81296">
    <property type="entry name" value="E set domains"/>
    <property type="match status" value="1"/>
</dbReference>
<dbReference type="InterPro" id="IPR011626">
    <property type="entry name" value="Alpha-macroglobulin_TED"/>
</dbReference>
<evidence type="ECO:0000259" key="7">
    <source>
        <dbReference type="SMART" id="SM01360"/>
    </source>
</evidence>
<evidence type="ECO:0000256" key="4">
    <source>
        <dbReference type="ARBA" id="ARBA00022900"/>
    </source>
</evidence>
<dbReference type="Gene3D" id="2.60.120.1540">
    <property type="match status" value="1"/>
</dbReference>
<keyword evidence="10" id="KW-1185">Reference proteome</keyword>
<protein>
    <submittedName>
        <fullName evidence="9">CD109</fullName>
    </submittedName>
</protein>
<gene>
    <name evidence="9" type="ORF">MEDL_55713</name>
</gene>
<dbReference type="PROSITE" id="PS00477">
    <property type="entry name" value="ALPHA_2_MACROGLOBULIN"/>
    <property type="match status" value="1"/>
</dbReference>
<dbReference type="AlphaFoldDB" id="A0A8S3UMQ3"/>
<keyword evidence="3" id="KW-0732">Signal</keyword>
<dbReference type="OrthoDB" id="9998011at2759"/>
<dbReference type="Gene3D" id="2.60.40.690">
    <property type="entry name" value="Alpha-macroglobulin, receptor-binding domain"/>
    <property type="match status" value="1"/>
</dbReference>
<name>A0A8S3UMQ3_MYTED</name>
<feature type="domain" description="Alpha-macroglobulin receptor-binding" evidence="8">
    <location>
        <begin position="831"/>
        <end position="913"/>
    </location>
</feature>
<dbReference type="PANTHER" id="PTHR11412:SF136">
    <property type="entry name" value="CD109 ANTIGEN"/>
    <property type="match status" value="1"/>
</dbReference>
<feature type="domain" description="Alpha-2-macroglobulin" evidence="7">
    <location>
        <begin position="243"/>
        <end position="334"/>
    </location>
</feature>
<evidence type="ECO:0000256" key="2">
    <source>
        <dbReference type="ARBA" id="ARBA00022690"/>
    </source>
</evidence>
<dbReference type="InterPro" id="IPR019742">
    <property type="entry name" value="MacrogloblnA2_CS"/>
</dbReference>
<dbReference type="CDD" id="cd02897">
    <property type="entry name" value="A2M_2"/>
    <property type="match status" value="1"/>
</dbReference>
<dbReference type="GO" id="GO:0005615">
    <property type="term" value="C:extracellular space"/>
    <property type="evidence" value="ECO:0007669"/>
    <property type="project" value="InterPro"/>
</dbReference>
<dbReference type="SUPFAM" id="SSF48239">
    <property type="entry name" value="Terpenoid cyclases/Protein prenyltransferases"/>
    <property type="match status" value="1"/>
</dbReference>
<dbReference type="InterPro" id="IPR009048">
    <property type="entry name" value="A-macroglobulin_rcpt-bd"/>
</dbReference>
<dbReference type="InterPro" id="IPR047565">
    <property type="entry name" value="Alpha-macroglob_thiol-ester_cl"/>
</dbReference>
<dbReference type="EMBL" id="CAJPWZ010002706">
    <property type="protein sequence ID" value="CAG2243584.1"/>
    <property type="molecule type" value="Genomic_DNA"/>
</dbReference>
<dbReference type="InterPro" id="IPR008930">
    <property type="entry name" value="Terpenoid_cyclase/PrenylTrfase"/>
</dbReference>
<comment type="similarity">
    <text evidence="1">Belongs to the protease inhibitor I39 (alpha-2-macroglobulin) family.</text>
</comment>
<dbReference type="InterPro" id="IPR001599">
    <property type="entry name" value="Macroglobln_a2"/>
</dbReference>
<keyword evidence="5" id="KW-0882">Thioester bond</keyword>
<dbReference type="Proteomes" id="UP000683360">
    <property type="component" value="Unassembled WGS sequence"/>
</dbReference>
<dbReference type="Gene3D" id="6.20.50.160">
    <property type="match status" value="1"/>
</dbReference>